<reference evidence="3 4" key="1">
    <citation type="submission" date="2019-06" db="EMBL/GenBank/DDBJ databases">
        <title>Sequencing the genomes of 1000 actinobacteria strains.</title>
        <authorList>
            <person name="Klenk H.-P."/>
        </authorList>
    </citation>
    <scope>NUCLEOTIDE SEQUENCE [LARGE SCALE GENOMIC DNA]</scope>
    <source>
        <strain evidence="3 4">DSM 43866</strain>
    </source>
</reference>
<organism evidence="3 4">
    <name type="scientific">Actinoplanes teichomyceticus</name>
    <dbReference type="NCBI Taxonomy" id="1867"/>
    <lineage>
        <taxon>Bacteria</taxon>
        <taxon>Bacillati</taxon>
        <taxon>Actinomycetota</taxon>
        <taxon>Actinomycetes</taxon>
        <taxon>Micromonosporales</taxon>
        <taxon>Micromonosporaceae</taxon>
        <taxon>Actinoplanes</taxon>
    </lineage>
</organism>
<dbReference type="InterPro" id="IPR041304">
    <property type="entry name" value="AbiTii"/>
</dbReference>
<evidence type="ECO:0000256" key="1">
    <source>
        <dbReference type="SAM" id="Phobius"/>
    </source>
</evidence>
<dbReference type="Proteomes" id="UP000320239">
    <property type="component" value="Unassembled WGS sequence"/>
</dbReference>
<feature type="transmembrane region" description="Helical" evidence="1">
    <location>
        <begin position="207"/>
        <end position="229"/>
    </location>
</feature>
<evidence type="ECO:0000259" key="2">
    <source>
        <dbReference type="Pfam" id="PF18864"/>
    </source>
</evidence>
<sequence>MRKAIALGGQSGSAELRDWARRELQGYAPEDELPEYRKIVAPLTLDGMTIHGIIKGQQISSMNLPDFAQDRITDEIELRMGIGQIEKLAPVQGADHVKLQPQGAADLAAFMNQTGAVKGHIERIYWSVAPVALAGVVDHVRTMLTVLVAEIRATAPTGAATPPAEVATNAIHFAVTGTRNKINFTAPQGTVVTSHPQAGEDDSPKPWLRIAGAVLVGLVTIAAGVFALMQVQGWKFK</sequence>
<dbReference type="EMBL" id="VIWY01000004">
    <property type="protein sequence ID" value="TWG14518.1"/>
    <property type="molecule type" value="Genomic_DNA"/>
</dbReference>
<evidence type="ECO:0000313" key="4">
    <source>
        <dbReference type="Proteomes" id="UP000320239"/>
    </source>
</evidence>
<feature type="domain" description="AbiTii" evidence="2">
    <location>
        <begin position="1"/>
        <end position="158"/>
    </location>
</feature>
<name>A0A561VSE2_ACTTI</name>
<dbReference type="Pfam" id="PF18864">
    <property type="entry name" value="AbiTii"/>
    <property type="match status" value="1"/>
</dbReference>
<keyword evidence="1" id="KW-1133">Transmembrane helix</keyword>
<dbReference type="AlphaFoldDB" id="A0A561VSE2"/>
<protein>
    <recommendedName>
        <fullName evidence="2">AbiTii domain-containing protein</fullName>
    </recommendedName>
</protein>
<comment type="caution">
    <text evidence="3">The sequence shown here is derived from an EMBL/GenBank/DDBJ whole genome shotgun (WGS) entry which is preliminary data.</text>
</comment>
<evidence type="ECO:0000313" key="3">
    <source>
        <dbReference type="EMBL" id="TWG14518.1"/>
    </source>
</evidence>
<proteinExistence type="predicted"/>
<gene>
    <name evidence="3" type="ORF">FHX34_104818</name>
</gene>
<keyword evidence="1" id="KW-0812">Transmembrane</keyword>
<accession>A0A561VSE2</accession>
<keyword evidence="1" id="KW-0472">Membrane</keyword>
<keyword evidence="4" id="KW-1185">Reference proteome</keyword>